<dbReference type="EMBL" id="CM010720">
    <property type="protein sequence ID" value="RZC66295.1"/>
    <property type="molecule type" value="Genomic_DNA"/>
</dbReference>
<dbReference type="STRING" id="3469.A0A4Y7K2V5"/>
<evidence type="ECO:0000256" key="1">
    <source>
        <dbReference type="ARBA" id="ARBA00022679"/>
    </source>
</evidence>
<keyword evidence="2" id="KW-0012">Acyltransferase</keyword>
<protein>
    <submittedName>
        <fullName evidence="3">Uncharacterized protein</fullName>
    </submittedName>
</protein>
<dbReference type="PANTHER" id="PTHR30602">
    <property type="entry name" value="AMINO-ACID ACETYLTRANSFERASE"/>
    <property type="match status" value="1"/>
</dbReference>
<dbReference type="InterPro" id="IPR010167">
    <property type="entry name" value="NH2A_AcTrfase"/>
</dbReference>
<dbReference type="PANTHER" id="PTHR30602:SF12">
    <property type="entry name" value="AMINO-ACID ACETYLTRANSFERASE NAGS1, CHLOROPLASTIC-RELATED"/>
    <property type="match status" value="1"/>
</dbReference>
<evidence type="ECO:0000313" key="4">
    <source>
        <dbReference type="Proteomes" id="UP000316621"/>
    </source>
</evidence>
<name>A0A4Y7K2V5_PAPSO</name>
<dbReference type="Gramene" id="RZC66295">
    <property type="protein sequence ID" value="RZC66295"/>
    <property type="gene ID" value="C5167_009987"/>
</dbReference>
<accession>A0A4Y7K2V5</accession>
<dbReference type="AlphaFoldDB" id="A0A4Y7K2V5"/>
<sequence length="63" mass="7066">MDRFVRRGFSECSIGAIPETRRKVINLSRGSKYYMKWLQPDHSGITVDSAGLKRLSGFNGSST</sequence>
<dbReference type="GO" id="GO:0006526">
    <property type="term" value="P:L-arginine biosynthetic process"/>
    <property type="evidence" value="ECO:0007669"/>
    <property type="project" value="InterPro"/>
</dbReference>
<reference evidence="3 4" key="1">
    <citation type="journal article" date="2018" name="Science">
        <title>The opium poppy genome and morphinan production.</title>
        <authorList>
            <person name="Guo L."/>
            <person name="Winzer T."/>
            <person name="Yang X."/>
            <person name="Li Y."/>
            <person name="Ning Z."/>
            <person name="He Z."/>
            <person name="Teodor R."/>
            <person name="Lu Y."/>
            <person name="Bowser T.A."/>
            <person name="Graham I.A."/>
            <person name="Ye K."/>
        </authorList>
    </citation>
    <scope>NUCLEOTIDE SEQUENCE [LARGE SCALE GENOMIC DNA]</scope>
    <source>
        <strain evidence="4">cv. HN1</strain>
        <tissue evidence="3">Leaves</tissue>
    </source>
</reference>
<evidence type="ECO:0000256" key="2">
    <source>
        <dbReference type="ARBA" id="ARBA00023315"/>
    </source>
</evidence>
<dbReference type="Proteomes" id="UP000316621">
    <property type="component" value="Chromosome 6"/>
</dbReference>
<gene>
    <name evidence="3" type="ORF">C5167_009987</name>
</gene>
<keyword evidence="4" id="KW-1185">Reference proteome</keyword>
<dbReference type="GO" id="GO:0005737">
    <property type="term" value="C:cytoplasm"/>
    <property type="evidence" value="ECO:0007669"/>
    <property type="project" value="InterPro"/>
</dbReference>
<keyword evidence="1" id="KW-0808">Transferase</keyword>
<dbReference type="GO" id="GO:0004042">
    <property type="term" value="F:L-glutamate N-acetyltransferase activity"/>
    <property type="evidence" value="ECO:0007669"/>
    <property type="project" value="InterPro"/>
</dbReference>
<proteinExistence type="predicted"/>
<evidence type="ECO:0000313" key="3">
    <source>
        <dbReference type="EMBL" id="RZC66295.1"/>
    </source>
</evidence>
<organism evidence="3 4">
    <name type="scientific">Papaver somniferum</name>
    <name type="common">Opium poppy</name>
    <dbReference type="NCBI Taxonomy" id="3469"/>
    <lineage>
        <taxon>Eukaryota</taxon>
        <taxon>Viridiplantae</taxon>
        <taxon>Streptophyta</taxon>
        <taxon>Embryophyta</taxon>
        <taxon>Tracheophyta</taxon>
        <taxon>Spermatophyta</taxon>
        <taxon>Magnoliopsida</taxon>
        <taxon>Ranunculales</taxon>
        <taxon>Papaveraceae</taxon>
        <taxon>Papaveroideae</taxon>
        <taxon>Papaver</taxon>
    </lineage>
</organism>